<feature type="non-terminal residue" evidence="2">
    <location>
        <position position="169"/>
    </location>
</feature>
<comment type="caution">
    <text evidence="2">The sequence shown here is derived from an EMBL/GenBank/DDBJ whole genome shotgun (WGS) entry which is preliminary data.</text>
</comment>
<sequence length="169" mass="19445">MSILQTIILSSLLLLIASNAYPQKDKSLQNVFIPEGYALDRNQVQYNQPKDFISYIDSLGKNKVYLGCFLAKESKRLPSYYRKSFLSKDSNFIILTAIPSIFCRRNDSVYADFDLLPEMKVEMNTYHLTHIKADFLKNTGKRVAFLSELPITYKSSKYARESFNADTVI</sequence>
<gene>
    <name evidence="2" type="ORF">F3B51_27920</name>
</gene>
<organism evidence="2">
    <name type="scientific">Bacteroides ovatus</name>
    <dbReference type="NCBI Taxonomy" id="28116"/>
    <lineage>
        <taxon>Bacteria</taxon>
        <taxon>Pseudomonadati</taxon>
        <taxon>Bacteroidota</taxon>
        <taxon>Bacteroidia</taxon>
        <taxon>Bacteroidales</taxon>
        <taxon>Bacteroidaceae</taxon>
        <taxon>Bacteroides</taxon>
    </lineage>
</organism>
<dbReference type="AlphaFoldDB" id="A0A642C2U2"/>
<dbReference type="EMBL" id="VWFN01000142">
    <property type="protein sequence ID" value="KAA4636965.1"/>
    <property type="molecule type" value="Genomic_DNA"/>
</dbReference>
<accession>A0A642C2U2</accession>
<feature type="signal peptide" evidence="1">
    <location>
        <begin position="1"/>
        <end position="22"/>
    </location>
</feature>
<reference evidence="2" key="1">
    <citation type="journal article" date="2019" name="Nat. Med.">
        <title>A library of human gut bacterial isolates paired with longitudinal multiomics data enables mechanistic microbiome research.</title>
        <authorList>
            <person name="Poyet M."/>
            <person name="Groussin M."/>
            <person name="Gibbons S.M."/>
            <person name="Avila-Pacheco J."/>
            <person name="Jiang X."/>
            <person name="Kearney S.M."/>
            <person name="Perrotta A.R."/>
            <person name="Berdy B."/>
            <person name="Zhao S."/>
            <person name="Lieberman T.D."/>
            <person name="Swanson P.K."/>
            <person name="Smith M."/>
            <person name="Roesemann S."/>
            <person name="Alexander J.E."/>
            <person name="Rich S.A."/>
            <person name="Livny J."/>
            <person name="Vlamakis H."/>
            <person name="Clish C."/>
            <person name="Bullock K."/>
            <person name="Deik A."/>
            <person name="Scott J."/>
            <person name="Pierce K.A."/>
            <person name="Xavier R.J."/>
            <person name="Alm E.J."/>
        </authorList>
    </citation>
    <scope>NUCLEOTIDE SEQUENCE</scope>
    <source>
        <strain evidence="2">BIOML-A13</strain>
    </source>
</reference>
<name>A0A642C2U2_BACOV</name>
<keyword evidence="1" id="KW-0732">Signal</keyword>
<feature type="chain" id="PRO_5024835624" evidence="1">
    <location>
        <begin position="23"/>
        <end position="169"/>
    </location>
</feature>
<protein>
    <submittedName>
        <fullName evidence="2">Uncharacterized protein</fullName>
    </submittedName>
</protein>
<proteinExistence type="predicted"/>
<evidence type="ECO:0000313" key="2">
    <source>
        <dbReference type="EMBL" id="KAA4636965.1"/>
    </source>
</evidence>
<evidence type="ECO:0000256" key="1">
    <source>
        <dbReference type="SAM" id="SignalP"/>
    </source>
</evidence>